<feature type="transmembrane region" description="Helical" evidence="3">
    <location>
        <begin position="1274"/>
        <end position="1298"/>
    </location>
</feature>
<dbReference type="InterPro" id="IPR035965">
    <property type="entry name" value="PAS-like_dom_sf"/>
</dbReference>
<feature type="transmembrane region" description="Helical" evidence="3">
    <location>
        <begin position="903"/>
        <end position="925"/>
    </location>
</feature>
<feature type="region of interest" description="Disordered" evidence="2">
    <location>
        <begin position="644"/>
        <end position="669"/>
    </location>
</feature>
<evidence type="ECO:0000256" key="3">
    <source>
        <dbReference type="SAM" id="Phobius"/>
    </source>
</evidence>
<evidence type="ECO:0000256" key="2">
    <source>
        <dbReference type="SAM" id="MobiDB-lite"/>
    </source>
</evidence>
<keyword evidence="5" id="KW-1185">Reference proteome</keyword>
<evidence type="ECO:0000313" key="4">
    <source>
        <dbReference type="EMBL" id="EWS76030.1"/>
    </source>
</evidence>
<accession>W7X9F0</accession>
<feature type="coiled-coil region" evidence="1">
    <location>
        <begin position="358"/>
        <end position="388"/>
    </location>
</feature>
<dbReference type="Proteomes" id="UP000009168">
    <property type="component" value="Unassembled WGS sequence"/>
</dbReference>
<keyword evidence="3" id="KW-0472">Membrane</keyword>
<dbReference type="PANTHER" id="PTHR31600:SF2">
    <property type="entry name" value="GAMETE ENRICHED GENE 10 PROTEIN-RELATED"/>
    <property type="match status" value="1"/>
</dbReference>
<feature type="transmembrane region" description="Helical" evidence="3">
    <location>
        <begin position="1045"/>
        <end position="1066"/>
    </location>
</feature>
<name>W7X9F0_TETTS</name>
<dbReference type="InterPro" id="IPR052994">
    <property type="entry name" value="Tiny_macrocysts_regulators"/>
</dbReference>
<dbReference type="OrthoDB" id="299087at2759"/>
<dbReference type="KEGG" id="tet:TTHERM_001023015"/>
<dbReference type="SUPFAM" id="SSF55785">
    <property type="entry name" value="PYP-like sensor domain (PAS domain)"/>
    <property type="match status" value="1"/>
</dbReference>
<dbReference type="RefSeq" id="XP_012651435.1">
    <property type="nucleotide sequence ID" value="XM_012795981.1"/>
</dbReference>
<keyword evidence="3 4" id="KW-0812">Transmembrane</keyword>
<protein>
    <submittedName>
        <fullName evidence="4">Transmembrane protein, putative</fullName>
    </submittedName>
</protein>
<reference evidence="5" key="1">
    <citation type="journal article" date="2006" name="PLoS Biol.">
        <title>Macronuclear genome sequence of the ciliate Tetrahymena thermophila, a model eukaryote.</title>
        <authorList>
            <person name="Eisen J.A."/>
            <person name="Coyne R.S."/>
            <person name="Wu M."/>
            <person name="Wu D."/>
            <person name="Thiagarajan M."/>
            <person name="Wortman J.R."/>
            <person name="Badger J.H."/>
            <person name="Ren Q."/>
            <person name="Amedeo P."/>
            <person name="Jones K.M."/>
            <person name="Tallon L.J."/>
            <person name="Delcher A.L."/>
            <person name="Salzberg S.L."/>
            <person name="Silva J.C."/>
            <person name="Haas B.J."/>
            <person name="Majoros W.H."/>
            <person name="Farzad M."/>
            <person name="Carlton J.M."/>
            <person name="Smith R.K. Jr."/>
            <person name="Garg J."/>
            <person name="Pearlman R.E."/>
            <person name="Karrer K.M."/>
            <person name="Sun L."/>
            <person name="Manning G."/>
            <person name="Elde N.C."/>
            <person name="Turkewitz A.P."/>
            <person name="Asai D.J."/>
            <person name="Wilkes D.E."/>
            <person name="Wang Y."/>
            <person name="Cai H."/>
            <person name="Collins K."/>
            <person name="Stewart B.A."/>
            <person name="Lee S.R."/>
            <person name="Wilamowska K."/>
            <person name="Weinberg Z."/>
            <person name="Ruzzo W.L."/>
            <person name="Wloga D."/>
            <person name="Gaertig J."/>
            <person name="Frankel J."/>
            <person name="Tsao C.-C."/>
            <person name="Gorovsky M.A."/>
            <person name="Keeling P.J."/>
            <person name="Waller R.F."/>
            <person name="Patron N.J."/>
            <person name="Cherry J.M."/>
            <person name="Stover N.A."/>
            <person name="Krieger C.J."/>
            <person name="del Toro C."/>
            <person name="Ryder H.F."/>
            <person name="Williamson S.C."/>
            <person name="Barbeau R.A."/>
            <person name="Hamilton E.P."/>
            <person name="Orias E."/>
        </authorList>
    </citation>
    <scope>NUCLEOTIDE SEQUENCE [LARGE SCALE GENOMIC DNA]</scope>
    <source>
        <strain evidence="5">SB210</strain>
    </source>
</reference>
<feature type="transmembrane region" description="Helical" evidence="3">
    <location>
        <begin position="697"/>
        <end position="720"/>
    </location>
</feature>
<dbReference type="InParanoid" id="W7X9F0"/>
<gene>
    <name evidence="4" type="ORF">TTHERM_001023015</name>
</gene>
<dbReference type="PANTHER" id="PTHR31600">
    <property type="entry name" value="TINY MACROCYSTS PROTEIN B-RELATED"/>
    <property type="match status" value="1"/>
</dbReference>
<evidence type="ECO:0000256" key="1">
    <source>
        <dbReference type="SAM" id="Coils"/>
    </source>
</evidence>
<keyword evidence="1" id="KW-0175">Coiled coil</keyword>
<organism evidence="4 5">
    <name type="scientific">Tetrahymena thermophila (strain SB210)</name>
    <dbReference type="NCBI Taxonomy" id="312017"/>
    <lineage>
        <taxon>Eukaryota</taxon>
        <taxon>Sar</taxon>
        <taxon>Alveolata</taxon>
        <taxon>Ciliophora</taxon>
        <taxon>Intramacronucleata</taxon>
        <taxon>Oligohymenophorea</taxon>
        <taxon>Hymenostomatida</taxon>
        <taxon>Tetrahymenina</taxon>
        <taxon>Tetrahymenidae</taxon>
        <taxon>Tetrahymena</taxon>
    </lineage>
</organism>
<keyword evidence="3" id="KW-1133">Transmembrane helix</keyword>
<sequence length="1338" mass="157345">MMDAIYFGDKINVCKEKLRSALIQSGQFYDLLCGDFISLKSIENLSSPLLQLKEELESSFIELFKINSSDIDLQYLTCIYIQVLDFQNRKIPEFQQLNSLESAQEQKKLKRYYLQQSHFTGKNCVIFCSLLQNTYVVNLASNSFSKIFGIHKDFIVGKQLNLLVPAIIKKNHDKMIQKFIDQDSLSLIERGQRSLFALDQQGFIFPISLRIKIENLSDDVGVCALIHRINKQKSYILFDDDGCITDFSKKLYYDLFQSSEKMLYDWQNIFRMIPFTQIIIQSKQLNTKFCSAMVIKQQFKNKLSNTQIETTTQAKNINLHSYNDDVFLIQFQVCQNQTRINVNVNYLEIENYEKETNQSKKNKIIDELNNQLIQQEQQDNQIKQINKNFEALNSYQYFLSERQLPQNIDSNNLLLMKWQEDQKFQQASRPNIKTEIPSTNRIHLIFNENEDFKEENMTKCFSEQQIPVNQNQKQEQFENQIDNLSWINKNDIPSSRNKSTKEIRNKEIPNIALQLKKTHTMSSNYLDFNQSPLVFSQHTQLLLLTNNQQDFNQIATTNSKRNIEQQGSNQFDFSINNFPSSNQNIAADQQYSNFQNTKNEDQQKANKLINKQNTINLVNSQKTLSDSDKCLSIEDNIFNKRKTKSTNFQEEEQEEKEQKKEQQNEIASVNSSKYSSEDLIKRNMIRRINQKVFNKSLQLMIFTGFIAIIILIVVTLIVYLQNLNSLDNFVASFLKIDGALFCFTDVMKIQALSNYQVLLGNTYIQDSQDIQNQQNILVNYELTAVLQDYNQNFEDLVLYNDSQDELNDLQNNPFLVQVFAAGFYDFTHIQFNSTVKFSQSLQYTIMQFYYEIIFYVINYEEQQEDFIWGNIVEFKSRMKNLQSIVESYAKTQFNNMNAQQMTVITLVSILSFLMIFSIIPLNIYIQIKREKVMKLFGTFQPQTLELQIRLIELAIFKIDKTKLANENYKKAQPSIIKSIKSSTKKQKHIYLKDLMEQALDTKTQNKKNLISNNYFQQAQQLPKYIRREQKPRNRSIASFNSLPKFNLIVILLGIVAVFLLLIQPALNILQFSPFKTESNATLQDRISLIDIFTLLIENQGSHIESILSLVTLQVPSTTYYYTYANNLTDQNEKAISQLQNLTTNLGIQRYNQNMFEDFYKNILNSNLCQVRQNFPQYFNSNVTQATCERVFNGILKRGLILSINRVFQTFEELLEMYAIQDLDQQLNFYIQFQSQYSYVDFKLLIQVISESVDAIRQYQDESLQEYKQHVKFNLFQLFIAQLFIIILVFFIGWLRLFYSFVDQLAKTKNIFKVFHINVLYENDYIQSYFRQMQIKQNK</sequence>
<proteinExistence type="predicted"/>
<dbReference type="GeneID" id="24441446"/>
<dbReference type="EMBL" id="GG662822">
    <property type="protein sequence ID" value="EWS76030.1"/>
    <property type="molecule type" value="Genomic_DNA"/>
</dbReference>
<evidence type="ECO:0000313" key="5">
    <source>
        <dbReference type="Proteomes" id="UP000009168"/>
    </source>
</evidence>